<keyword evidence="1" id="KW-0547">Nucleotide-binding</keyword>
<protein>
    <submittedName>
        <fullName evidence="3">Unannotated protein</fullName>
    </submittedName>
</protein>
<dbReference type="Gene3D" id="3.40.50.300">
    <property type="entry name" value="P-loop containing nucleotide triphosphate hydrolases"/>
    <property type="match status" value="1"/>
</dbReference>
<sequence>MTTVVSVHSFRGGTGKSNTTSNLAGQLAASGARVAVVDTDIQSPGIHVLFGFEDDLTKTLNDYLWGTIPIQEAAHDITDRIAATTPVQEGGALYLVPSSMKTGDIARVLREGYDVGTLNDGFRELAKGLNLDYLLIDTHPGLNEETLLSITISDVLLLILRPDRQDFQGTAVTVDVANKLGVPNLFLIVNKVPSGISAADLEAQMLEAYGEKTAAVLPLSEEVVQNASKGLFSLTSPDNPWSEQVRRIAETVKGVN</sequence>
<organism evidence="3">
    <name type="scientific">freshwater metagenome</name>
    <dbReference type="NCBI Taxonomy" id="449393"/>
    <lineage>
        <taxon>unclassified sequences</taxon>
        <taxon>metagenomes</taxon>
        <taxon>ecological metagenomes</taxon>
    </lineage>
</organism>
<accession>A0A6J6BZV2</accession>
<dbReference type="InterPro" id="IPR050625">
    <property type="entry name" value="ParA/MinD_ATPase"/>
</dbReference>
<dbReference type="GO" id="GO:0005524">
    <property type="term" value="F:ATP binding"/>
    <property type="evidence" value="ECO:0007669"/>
    <property type="project" value="UniProtKB-KW"/>
</dbReference>
<dbReference type="GO" id="GO:0051782">
    <property type="term" value="P:negative regulation of cell division"/>
    <property type="evidence" value="ECO:0007669"/>
    <property type="project" value="TreeGrafter"/>
</dbReference>
<dbReference type="InterPro" id="IPR027417">
    <property type="entry name" value="P-loop_NTPase"/>
</dbReference>
<dbReference type="PANTHER" id="PTHR43384">
    <property type="entry name" value="SEPTUM SITE-DETERMINING PROTEIN MIND HOMOLOG, CHLOROPLASTIC-RELATED"/>
    <property type="match status" value="1"/>
</dbReference>
<dbReference type="PANTHER" id="PTHR43384:SF10">
    <property type="entry name" value="ATPASE INVOLVED IN CHROMOSOME PARTITIONING, PARA_MIND FAMILY"/>
    <property type="match status" value="1"/>
</dbReference>
<keyword evidence="2" id="KW-0067">ATP-binding</keyword>
<dbReference type="InterPro" id="IPR033756">
    <property type="entry name" value="YlxH/NBP35"/>
</dbReference>
<dbReference type="SUPFAM" id="SSF52540">
    <property type="entry name" value="P-loop containing nucleoside triphosphate hydrolases"/>
    <property type="match status" value="1"/>
</dbReference>
<dbReference type="AlphaFoldDB" id="A0A6J6BZV2"/>
<gene>
    <name evidence="3" type="ORF">UFOPK1446_00597</name>
</gene>
<dbReference type="GO" id="GO:0016887">
    <property type="term" value="F:ATP hydrolysis activity"/>
    <property type="evidence" value="ECO:0007669"/>
    <property type="project" value="TreeGrafter"/>
</dbReference>
<evidence type="ECO:0000256" key="1">
    <source>
        <dbReference type="ARBA" id="ARBA00022741"/>
    </source>
</evidence>
<reference evidence="3" key="1">
    <citation type="submission" date="2020-05" db="EMBL/GenBank/DDBJ databases">
        <authorList>
            <person name="Chiriac C."/>
            <person name="Salcher M."/>
            <person name="Ghai R."/>
            <person name="Kavagutti S V."/>
        </authorList>
    </citation>
    <scope>NUCLEOTIDE SEQUENCE</scope>
</reference>
<dbReference type="Pfam" id="PF10609">
    <property type="entry name" value="ParA"/>
    <property type="match status" value="1"/>
</dbReference>
<dbReference type="GO" id="GO:0009898">
    <property type="term" value="C:cytoplasmic side of plasma membrane"/>
    <property type="evidence" value="ECO:0007669"/>
    <property type="project" value="TreeGrafter"/>
</dbReference>
<evidence type="ECO:0000256" key="2">
    <source>
        <dbReference type="ARBA" id="ARBA00022840"/>
    </source>
</evidence>
<dbReference type="EMBL" id="CAEZSO010000104">
    <property type="protein sequence ID" value="CAB4544325.1"/>
    <property type="molecule type" value="Genomic_DNA"/>
</dbReference>
<evidence type="ECO:0000313" key="3">
    <source>
        <dbReference type="EMBL" id="CAB4544325.1"/>
    </source>
</evidence>
<proteinExistence type="predicted"/>
<name>A0A6J6BZV2_9ZZZZ</name>
<dbReference type="GO" id="GO:0005829">
    <property type="term" value="C:cytosol"/>
    <property type="evidence" value="ECO:0007669"/>
    <property type="project" value="TreeGrafter"/>
</dbReference>